<dbReference type="PROSITE" id="PS50011">
    <property type="entry name" value="PROTEIN_KINASE_DOM"/>
    <property type="match status" value="1"/>
</dbReference>
<dbReference type="EMBL" id="JARQWQ010000002">
    <property type="protein sequence ID" value="KAK2573319.1"/>
    <property type="molecule type" value="Genomic_DNA"/>
</dbReference>
<evidence type="ECO:0000313" key="6">
    <source>
        <dbReference type="Proteomes" id="UP001249851"/>
    </source>
</evidence>
<keyword evidence="5" id="KW-0418">Kinase</keyword>
<reference evidence="5" key="1">
    <citation type="journal article" date="2023" name="G3 (Bethesda)">
        <title>Whole genome assembly and annotation of the endangered Caribbean coral Acropora cervicornis.</title>
        <authorList>
            <person name="Selwyn J.D."/>
            <person name="Vollmer S.V."/>
        </authorList>
    </citation>
    <scope>NUCLEOTIDE SEQUENCE</scope>
    <source>
        <strain evidence="5">K2</strain>
    </source>
</reference>
<dbReference type="PROSITE" id="PS00107">
    <property type="entry name" value="PROTEIN_KINASE_ATP"/>
    <property type="match status" value="1"/>
</dbReference>
<organism evidence="5 6">
    <name type="scientific">Acropora cervicornis</name>
    <name type="common">Staghorn coral</name>
    <dbReference type="NCBI Taxonomy" id="6130"/>
    <lineage>
        <taxon>Eukaryota</taxon>
        <taxon>Metazoa</taxon>
        <taxon>Cnidaria</taxon>
        <taxon>Anthozoa</taxon>
        <taxon>Hexacorallia</taxon>
        <taxon>Scleractinia</taxon>
        <taxon>Astrocoeniina</taxon>
        <taxon>Acroporidae</taxon>
        <taxon>Acropora</taxon>
    </lineage>
</organism>
<reference evidence="5" key="2">
    <citation type="journal article" date="2023" name="Science">
        <title>Genomic signatures of disease resistance in endangered staghorn corals.</title>
        <authorList>
            <person name="Vollmer S.V."/>
            <person name="Selwyn J.D."/>
            <person name="Despard B.A."/>
            <person name="Roesel C.L."/>
        </authorList>
    </citation>
    <scope>NUCLEOTIDE SEQUENCE</scope>
    <source>
        <strain evidence="5">K2</strain>
    </source>
</reference>
<dbReference type="Proteomes" id="UP001249851">
    <property type="component" value="Unassembled WGS sequence"/>
</dbReference>
<dbReference type="InterPro" id="IPR017441">
    <property type="entry name" value="Protein_kinase_ATP_BS"/>
</dbReference>
<dbReference type="Pfam" id="PF00069">
    <property type="entry name" value="Pkinase"/>
    <property type="match status" value="1"/>
</dbReference>
<dbReference type="SMART" id="SM00220">
    <property type="entry name" value="S_TKc"/>
    <property type="match status" value="1"/>
</dbReference>
<gene>
    <name evidence="5" type="ORF">P5673_000964</name>
</gene>
<evidence type="ECO:0000256" key="1">
    <source>
        <dbReference type="ARBA" id="ARBA00022741"/>
    </source>
</evidence>
<keyword evidence="1 3" id="KW-0547">Nucleotide-binding</keyword>
<dbReference type="PANTHER" id="PTHR26392">
    <property type="entry name" value="MITOGEN-ACTIVATED PROTEIN KINASE KINASE KINASE 7-RELATED"/>
    <property type="match status" value="1"/>
</dbReference>
<evidence type="ECO:0000259" key="4">
    <source>
        <dbReference type="PROSITE" id="PS50011"/>
    </source>
</evidence>
<dbReference type="InterPro" id="IPR000719">
    <property type="entry name" value="Prot_kinase_dom"/>
</dbReference>
<feature type="binding site" evidence="3">
    <location>
        <position position="391"/>
    </location>
    <ligand>
        <name>ATP</name>
        <dbReference type="ChEBI" id="CHEBI:30616"/>
    </ligand>
</feature>
<evidence type="ECO:0000256" key="3">
    <source>
        <dbReference type="PROSITE-ProRule" id="PRU10141"/>
    </source>
</evidence>
<accession>A0AAD9VG81</accession>
<evidence type="ECO:0000256" key="2">
    <source>
        <dbReference type="ARBA" id="ARBA00022840"/>
    </source>
</evidence>
<comment type="caution">
    <text evidence="5">The sequence shown here is derived from an EMBL/GenBank/DDBJ whole genome shotgun (WGS) entry which is preliminary data.</text>
</comment>
<keyword evidence="6" id="KW-1185">Reference proteome</keyword>
<name>A0AAD9VG81_ACRCE</name>
<dbReference type="Gene3D" id="1.10.510.10">
    <property type="entry name" value="Transferase(Phosphotransferase) domain 1"/>
    <property type="match status" value="1"/>
</dbReference>
<protein>
    <submittedName>
        <fullName evidence="5">Dual serine/threonine and tyrosine protein kinase</fullName>
    </submittedName>
</protein>
<dbReference type="AlphaFoldDB" id="A0AAD9VG81"/>
<feature type="domain" description="Protein kinase" evidence="4">
    <location>
        <begin position="360"/>
        <end position="634"/>
    </location>
</feature>
<sequence length="634" mass="73168">MSTLNATTGQNLGFVTEEFSSLMEGIKSMVLQGIECRMEMHWRWLDFLLSRIIFQAKAFVSNALKDRREVSTKMTKILERLAAIETQQNKVMEELTEYLVERVDDALSQLSKYLSSEDVRKRFTSWTLDDAPKAELSWNATENLIKKTLSRRLRDIIEQWEEDNKVFSTARESLLKHFQQRYNFVEEQLRNLQGETDSGFTVAAKMAFAVLDIIFLPLDLLHSVMRVPFLTVMTLAQASQNKKKLKAFKEDRCAFMTKESSAFYLELVNDKICLPMFAQEQLREVHLYLDRIKASIPELIQADKMLYQQLIDETRGKKQLLDLYQPILSKASELRGDLAVFGFKEVFGEDISLKTLDWQEDESHRLGSGAFGVVYKGIMTKYGRKQPVALKVYSEALHAKNACEILAEVELLRKLNHPSIVKFHGSSLPREDRETRVILVMEKCKESLKSRLYGKPEHCPGKSRNPEVFKTVCNWAIQITEALDYIHKQGIIHRDLKLDNILLSEDNRVRVTDVGISKHAVDITGTLAGTPVYIAPEVFRSEIYEFSADIYSLGIMLWEMWYGQPAFTNIKFTSLAEFFNLIVNEGCRPEHDNKCRPPPPHWQEPMTTCWKTDPTKRPNAKKCKEALTELYKTL</sequence>
<keyword evidence="5" id="KW-0808">Transferase</keyword>
<dbReference type="PANTHER" id="PTHR26392:SF92">
    <property type="entry name" value="PROTEIN KINASE DOMAIN-CONTAINING PROTEIN"/>
    <property type="match status" value="1"/>
</dbReference>
<dbReference type="InterPro" id="IPR008271">
    <property type="entry name" value="Ser/Thr_kinase_AS"/>
</dbReference>
<evidence type="ECO:0000313" key="5">
    <source>
        <dbReference type="EMBL" id="KAK2573319.1"/>
    </source>
</evidence>
<dbReference type="PROSITE" id="PS00108">
    <property type="entry name" value="PROTEIN_KINASE_ST"/>
    <property type="match status" value="1"/>
</dbReference>
<dbReference type="GO" id="GO:0005524">
    <property type="term" value="F:ATP binding"/>
    <property type="evidence" value="ECO:0007669"/>
    <property type="project" value="UniProtKB-UniRule"/>
</dbReference>
<proteinExistence type="predicted"/>
<dbReference type="InterPro" id="IPR011009">
    <property type="entry name" value="Kinase-like_dom_sf"/>
</dbReference>
<dbReference type="SUPFAM" id="SSF56112">
    <property type="entry name" value="Protein kinase-like (PK-like)"/>
    <property type="match status" value="1"/>
</dbReference>
<dbReference type="GO" id="GO:0004672">
    <property type="term" value="F:protein kinase activity"/>
    <property type="evidence" value="ECO:0007669"/>
    <property type="project" value="InterPro"/>
</dbReference>
<keyword evidence="2 3" id="KW-0067">ATP-binding</keyword>